<dbReference type="EMBL" id="JAMZMK010007247">
    <property type="protein sequence ID" value="KAI7745445.1"/>
    <property type="molecule type" value="Genomic_DNA"/>
</dbReference>
<dbReference type="SUPFAM" id="SSF54001">
    <property type="entry name" value="Cysteine proteinases"/>
    <property type="match status" value="1"/>
</dbReference>
<dbReference type="Pfam" id="PF00378">
    <property type="entry name" value="ECH_1"/>
    <property type="match status" value="1"/>
</dbReference>
<name>A0AAD5CRI9_AMBAR</name>
<evidence type="ECO:0000313" key="5">
    <source>
        <dbReference type="Proteomes" id="UP001206925"/>
    </source>
</evidence>
<dbReference type="InterPro" id="IPR001753">
    <property type="entry name" value="Enoyl-CoA_hydra/iso"/>
</dbReference>
<proteinExistence type="predicted"/>
<dbReference type="AlphaFoldDB" id="A0AAD5CRI9"/>
<evidence type="ECO:0000313" key="4">
    <source>
        <dbReference type="EMBL" id="KAI7745445.1"/>
    </source>
</evidence>
<dbReference type="Gene3D" id="3.90.226.10">
    <property type="entry name" value="2-enoyl-CoA Hydratase, Chain A, domain 1"/>
    <property type="match status" value="1"/>
</dbReference>
<gene>
    <name evidence="4" type="ORF">M8C21_012349</name>
</gene>
<accession>A0AAD5CRI9</accession>
<dbReference type="GO" id="GO:0003857">
    <property type="term" value="F:(3S)-3-hydroxyacyl-CoA dehydrogenase (NAD+) activity"/>
    <property type="evidence" value="ECO:0007669"/>
    <property type="project" value="TreeGrafter"/>
</dbReference>
<dbReference type="SUPFAM" id="SSF52096">
    <property type="entry name" value="ClpP/crotonase"/>
    <property type="match status" value="1"/>
</dbReference>
<dbReference type="GO" id="GO:0016829">
    <property type="term" value="F:lyase activity"/>
    <property type="evidence" value="ECO:0007669"/>
    <property type="project" value="UniProtKB-KW"/>
</dbReference>
<protein>
    <submittedName>
        <fullName evidence="4">Uncharacterized protein</fullName>
    </submittedName>
</protein>
<dbReference type="Proteomes" id="UP001206925">
    <property type="component" value="Unassembled WGS sequence"/>
</dbReference>
<evidence type="ECO:0000256" key="3">
    <source>
        <dbReference type="ARBA" id="ARBA00023268"/>
    </source>
</evidence>
<comment type="caution">
    <text evidence="4">The sequence shown here is derived from an EMBL/GenBank/DDBJ whole genome shotgun (WGS) entry which is preliminary data.</text>
</comment>
<sequence length="144" mass="15678">NDCHARIATSTAQLGLPELQLGIIPGFGGTQRLPRLGGLAKALEMMLNEKVPEKQHELDGSEDEDVDSKCVMVARDASKRILISRAPPVLTIHLKRFIQDAQGHLSGWGVGAFACVWCDCVVRNSGWAPSYAKSFLQLFLAAFC</sequence>
<reference evidence="4" key="1">
    <citation type="submission" date="2022-06" db="EMBL/GenBank/DDBJ databases">
        <title>Uncovering the hologenomic basis of an extraordinary plant invasion.</title>
        <authorList>
            <person name="Bieker V.C."/>
            <person name="Martin M.D."/>
            <person name="Gilbert T."/>
            <person name="Hodgins K."/>
            <person name="Battlay P."/>
            <person name="Petersen B."/>
            <person name="Wilson J."/>
        </authorList>
    </citation>
    <scope>NUCLEOTIDE SEQUENCE</scope>
    <source>
        <strain evidence="4">AA19_3_7</strain>
        <tissue evidence="4">Leaf</tissue>
    </source>
</reference>
<dbReference type="InterPro" id="IPR029045">
    <property type="entry name" value="ClpP/crotonase-like_dom_sf"/>
</dbReference>
<evidence type="ECO:0000256" key="1">
    <source>
        <dbReference type="ARBA" id="ARBA00023235"/>
    </source>
</evidence>
<dbReference type="PANTHER" id="PTHR23309:SF9">
    <property type="entry name" value="PEROXISOMAL FATTY ACID BETA-OXIDATION MULTIFUNCTIONAL PROTEIN MFP2"/>
    <property type="match status" value="1"/>
</dbReference>
<dbReference type="GO" id="GO:0005777">
    <property type="term" value="C:peroxisome"/>
    <property type="evidence" value="ECO:0007669"/>
    <property type="project" value="TreeGrafter"/>
</dbReference>
<dbReference type="CDD" id="cd06558">
    <property type="entry name" value="crotonase-like"/>
    <property type="match status" value="1"/>
</dbReference>
<organism evidence="4 5">
    <name type="scientific">Ambrosia artemisiifolia</name>
    <name type="common">Common ragweed</name>
    <dbReference type="NCBI Taxonomy" id="4212"/>
    <lineage>
        <taxon>Eukaryota</taxon>
        <taxon>Viridiplantae</taxon>
        <taxon>Streptophyta</taxon>
        <taxon>Embryophyta</taxon>
        <taxon>Tracheophyta</taxon>
        <taxon>Spermatophyta</taxon>
        <taxon>Magnoliopsida</taxon>
        <taxon>eudicotyledons</taxon>
        <taxon>Gunneridae</taxon>
        <taxon>Pentapetalae</taxon>
        <taxon>asterids</taxon>
        <taxon>campanulids</taxon>
        <taxon>Asterales</taxon>
        <taxon>Asteraceae</taxon>
        <taxon>Asteroideae</taxon>
        <taxon>Heliantheae alliance</taxon>
        <taxon>Heliantheae</taxon>
        <taxon>Ambrosia</taxon>
    </lineage>
</organism>
<feature type="non-terminal residue" evidence="4">
    <location>
        <position position="144"/>
    </location>
</feature>
<dbReference type="PANTHER" id="PTHR23309">
    <property type="entry name" value="3-HYDROXYACYL-COA DEHYROGENASE"/>
    <property type="match status" value="1"/>
</dbReference>
<keyword evidence="1" id="KW-0413">Isomerase</keyword>
<keyword evidence="2" id="KW-0456">Lyase</keyword>
<dbReference type="GO" id="GO:0016853">
    <property type="term" value="F:isomerase activity"/>
    <property type="evidence" value="ECO:0007669"/>
    <property type="project" value="UniProtKB-KW"/>
</dbReference>
<evidence type="ECO:0000256" key="2">
    <source>
        <dbReference type="ARBA" id="ARBA00023239"/>
    </source>
</evidence>
<keyword evidence="5" id="KW-1185">Reference proteome</keyword>
<dbReference type="InterPro" id="IPR038765">
    <property type="entry name" value="Papain-like_cys_pep_sf"/>
</dbReference>
<keyword evidence="3" id="KW-0511">Multifunctional enzyme</keyword>
<dbReference type="GO" id="GO:0006635">
    <property type="term" value="P:fatty acid beta-oxidation"/>
    <property type="evidence" value="ECO:0007669"/>
    <property type="project" value="TreeGrafter"/>
</dbReference>